<gene>
    <name evidence="2" type="ORF">HCU74_19075</name>
</gene>
<dbReference type="RefSeq" id="WP_168452024.1">
    <property type="nucleotide sequence ID" value="NZ_JAAWWK010000008.1"/>
</dbReference>
<feature type="chain" id="PRO_5046168058" evidence="1">
    <location>
        <begin position="21"/>
        <end position="298"/>
    </location>
</feature>
<dbReference type="Proteomes" id="UP000765845">
    <property type="component" value="Unassembled WGS sequence"/>
</dbReference>
<reference evidence="2 3" key="1">
    <citation type="submission" date="2020-04" db="EMBL/GenBank/DDBJ databases">
        <authorList>
            <person name="Yoon J."/>
        </authorList>
    </citation>
    <scope>NUCLEOTIDE SEQUENCE [LARGE SCALE GENOMIC DNA]</scope>
    <source>
        <strain evidence="2 3">KMU-166</strain>
    </source>
</reference>
<organism evidence="2 3">
    <name type="scientific">Spongiibacter thalassae</name>
    <dbReference type="NCBI Taxonomy" id="2721624"/>
    <lineage>
        <taxon>Bacteria</taxon>
        <taxon>Pseudomonadati</taxon>
        <taxon>Pseudomonadota</taxon>
        <taxon>Gammaproteobacteria</taxon>
        <taxon>Cellvibrionales</taxon>
        <taxon>Spongiibacteraceae</taxon>
        <taxon>Spongiibacter</taxon>
    </lineage>
</organism>
<protein>
    <submittedName>
        <fullName evidence="2">Esterase-like activity of phytase family protein</fullName>
    </submittedName>
</protein>
<dbReference type="EMBL" id="JAAWWK010000008">
    <property type="protein sequence ID" value="NKI19514.1"/>
    <property type="molecule type" value="Genomic_DNA"/>
</dbReference>
<keyword evidence="1" id="KW-0732">Signal</keyword>
<dbReference type="SUPFAM" id="SSF50969">
    <property type="entry name" value="YVTN repeat-like/Quinoprotein amine dehydrogenase"/>
    <property type="match status" value="1"/>
</dbReference>
<evidence type="ECO:0000313" key="3">
    <source>
        <dbReference type="Proteomes" id="UP000765845"/>
    </source>
</evidence>
<feature type="signal peptide" evidence="1">
    <location>
        <begin position="1"/>
        <end position="20"/>
    </location>
</feature>
<evidence type="ECO:0000313" key="2">
    <source>
        <dbReference type="EMBL" id="NKI19514.1"/>
    </source>
</evidence>
<proteinExistence type="predicted"/>
<evidence type="ECO:0000256" key="1">
    <source>
        <dbReference type="SAM" id="SignalP"/>
    </source>
</evidence>
<dbReference type="InterPro" id="IPR011044">
    <property type="entry name" value="Quino_amine_DH_bsu"/>
</dbReference>
<accession>A0ABX1GJU9</accession>
<sequence>MTFRTRLAAVVLLLTHPGLAAEPSVTLNDPRLGELSGLAASHSAPGFYWAHNDSGDIAQLYLLQPGSPQLQVHRITNAKAFDWEDITSFRDPSGSYLLVGDIGDNFAVRPMIEVYLLRESRHQGRPALRLLRRYNLVFDGGPRDIEALAVDPAERMVYLLSKREVHPQLYRFSLDALPERPVLLTSLGAVTSLPSPASHRPQRAGGISQHSPTGLAFAPDGRGAAISTLRDSYYFPRRPGQSWVEALNGNPQALKLPKLRQAEAITFSADGTSIIIGSEGLPTRLLTVRRPTAASAQK</sequence>
<comment type="caution">
    <text evidence="2">The sequence shown here is derived from an EMBL/GenBank/DDBJ whole genome shotgun (WGS) entry which is preliminary data.</text>
</comment>
<keyword evidence="3" id="KW-1185">Reference proteome</keyword>
<name>A0ABX1GJU9_9GAMM</name>